<dbReference type="GO" id="GO:0004386">
    <property type="term" value="F:helicase activity"/>
    <property type="evidence" value="ECO:0007669"/>
    <property type="project" value="UniProtKB-KW"/>
</dbReference>
<dbReference type="RefSeq" id="WP_258953684.1">
    <property type="nucleotide sequence ID" value="NZ_CMJT01000026.1"/>
</dbReference>
<dbReference type="CDD" id="cd10311">
    <property type="entry name" value="PLDc_N_DEXD_c"/>
    <property type="match status" value="1"/>
</dbReference>
<name>A0A0T8UG14_9STRE</name>
<keyword evidence="1" id="KW-0378">Hydrolase</keyword>
<keyword evidence="1" id="KW-0067">ATP-binding</keyword>
<organism evidence="1 2">
    <name type="scientific">Streptococcus pseudopneumoniae</name>
    <dbReference type="NCBI Taxonomy" id="257758"/>
    <lineage>
        <taxon>Bacteria</taxon>
        <taxon>Bacillati</taxon>
        <taxon>Bacillota</taxon>
        <taxon>Bacilli</taxon>
        <taxon>Lactobacillales</taxon>
        <taxon>Streptococcaceae</taxon>
        <taxon>Streptococcus</taxon>
    </lineage>
</organism>
<reference evidence="2" key="1">
    <citation type="submission" date="2015-03" db="EMBL/GenBank/DDBJ databases">
        <authorList>
            <consortium name="Pathogen Informatics"/>
        </authorList>
    </citation>
    <scope>NUCLEOTIDE SEQUENCE [LARGE SCALE GENOMIC DNA]</scope>
    <source>
        <strain evidence="2">SMRU2248</strain>
    </source>
</reference>
<gene>
    <name evidence="1" type="ORF">ERS021757_02023</name>
</gene>
<keyword evidence="1" id="KW-0547">Nucleotide-binding</keyword>
<evidence type="ECO:0000313" key="2">
    <source>
        <dbReference type="Proteomes" id="UP000041827"/>
    </source>
</evidence>
<evidence type="ECO:0000313" key="1">
    <source>
        <dbReference type="EMBL" id="CKB21761.1"/>
    </source>
</evidence>
<dbReference type="EMBL" id="CMJT01000026">
    <property type="protein sequence ID" value="CKB21761.1"/>
    <property type="molecule type" value="Genomic_DNA"/>
</dbReference>
<keyword evidence="1" id="KW-0347">Helicase</keyword>
<dbReference type="Proteomes" id="UP000041827">
    <property type="component" value="Unassembled WGS sequence"/>
</dbReference>
<sequence length="193" mass="22955">MEIDNRSIRLGDELKKELKSESRVKIAAATFSMFAYQQLKEELENIEELKFIFTNPTFITDETKTDFREYTIPKKEREQSIFGGKYELKLMNELTQKAIARECADWIRRKAQFKSINIETDEMPNGIRIENSDDVVAVDRLKNFDRKELGYEASLFKTSRNLYHAPLSLNYLDEFDNLWEEDDYFRDVTEEFL</sequence>
<protein>
    <submittedName>
        <fullName evidence="1">Helicase</fullName>
    </submittedName>
</protein>
<proteinExistence type="predicted"/>
<accession>A0A0T8UG14</accession>
<dbReference type="AlphaFoldDB" id="A0A0T8UG14"/>